<proteinExistence type="predicted"/>
<sequence>MELFWDTGVAYDFVLEAEEKNNINTEVNFLRLISGNTGTLGLKAGLDRTRSNTRTFTLTDTFSKLVSEIPPHYCDGRVVEENIVYPMAGKVGIDKVLRDFVNLTLFANLAPRDSAKQPDGPPTYVVALDFETSISGSATPKVEFSPVRSVSDASLAANVSRKDTHKLTLGFAIAKGSLARVTPLRSAFFIGPLLTASATTRSEAAAVDAVSQFKANNIFGARRAIVISQ</sequence>
<dbReference type="Proteomes" id="UP000255207">
    <property type="component" value="Unassembled WGS sequence"/>
</dbReference>
<accession>A0A370LBS0</accession>
<organism evidence="1 2">
    <name type="scientific">Bosea caraganae</name>
    <dbReference type="NCBI Taxonomy" id="2763117"/>
    <lineage>
        <taxon>Bacteria</taxon>
        <taxon>Pseudomonadati</taxon>
        <taxon>Pseudomonadota</taxon>
        <taxon>Alphaproteobacteria</taxon>
        <taxon>Hyphomicrobiales</taxon>
        <taxon>Boseaceae</taxon>
        <taxon>Bosea</taxon>
    </lineage>
</organism>
<dbReference type="AlphaFoldDB" id="A0A370LBS0"/>
<reference evidence="2" key="1">
    <citation type="submission" date="2018-07" db="EMBL/GenBank/DDBJ databases">
        <authorList>
            <person name="Safronova V.I."/>
            <person name="Chirak E.R."/>
            <person name="Sazanova A.L."/>
        </authorList>
    </citation>
    <scope>NUCLEOTIDE SEQUENCE [LARGE SCALE GENOMIC DNA]</scope>
    <source>
        <strain evidence="2">RCAM04685</strain>
    </source>
</reference>
<protein>
    <submittedName>
        <fullName evidence="1">Uncharacterized protein</fullName>
    </submittedName>
</protein>
<dbReference type="EMBL" id="QQTP01000001">
    <property type="protein sequence ID" value="RDJ29422.1"/>
    <property type="molecule type" value="Genomic_DNA"/>
</dbReference>
<evidence type="ECO:0000313" key="2">
    <source>
        <dbReference type="Proteomes" id="UP000255207"/>
    </source>
</evidence>
<keyword evidence="2" id="KW-1185">Reference proteome</keyword>
<gene>
    <name evidence="1" type="ORF">DWE98_02400</name>
</gene>
<name>A0A370LBS0_9HYPH</name>
<comment type="caution">
    <text evidence="1">The sequence shown here is derived from an EMBL/GenBank/DDBJ whole genome shotgun (WGS) entry which is preliminary data.</text>
</comment>
<evidence type="ECO:0000313" key="1">
    <source>
        <dbReference type="EMBL" id="RDJ29422.1"/>
    </source>
</evidence>